<comment type="function">
    <text evidence="1 23">Cell wall formation. Synthesis of cross-linked peptidoglycan from the lipid intermediates. The enzyme has a penicillin-insensitive transglycosylase N-terminal domain (formation of linear glycan strands) and a penicillin-sensitive transpeptidase C-terminal domain (cross-linking of the peptide subunits).</text>
</comment>
<dbReference type="InterPro" id="IPR001460">
    <property type="entry name" value="PCN-bd_Tpept"/>
</dbReference>
<dbReference type="Proteomes" id="UP000004679">
    <property type="component" value="Unassembled WGS sequence"/>
</dbReference>
<dbReference type="InterPro" id="IPR023346">
    <property type="entry name" value="Lysozyme-like_dom_sf"/>
</dbReference>
<evidence type="ECO:0000256" key="10">
    <source>
        <dbReference type="ARBA" id="ARBA00022676"/>
    </source>
</evidence>
<dbReference type="GO" id="GO:0008658">
    <property type="term" value="F:penicillin binding"/>
    <property type="evidence" value="ECO:0007669"/>
    <property type="project" value="UniProtKB-UniRule"/>
</dbReference>
<evidence type="ECO:0000259" key="26">
    <source>
        <dbReference type="Pfam" id="PF00905"/>
    </source>
</evidence>
<feature type="domain" description="Penicillin-binding protein transpeptidase" evidence="26">
    <location>
        <begin position="437"/>
        <end position="682"/>
    </location>
</feature>
<keyword evidence="13 23" id="KW-0133">Cell shape</keyword>
<dbReference type="HOGENOM" id="CLU_006354_2_7_6"/>
<feature type="compositionally biased region" description="Basic residues" evidence="25">
    <location>
        <begin position="1"/>
        <end position="20"/>
    </location>
</feature>
<evidence type="ECO:0000256" key="14">
    <source>
        <dbReference type="ARBA" id="ARBA00022984"/>
    </source>
</evidence>
<dbReference type="SUPFAM" id="SSF53955">
    <property type="entry name" value="Lysozyme-like"/>
    <property type="match status" value="1"/>
</dbReference>
<name>C0N5R3_9GAMM</name>
<dbReference type="GO" id="GO:0009002">
    <property type="term" value="F:serine-type D-Ala-D-Ala carboxypeptidase activity"/>
    <property type="evidence" value="ECO:0007669"/>
    <property type="project" value="UniProtKB-EC"/>
</dbReference>
<feature type="active site" description="Proton donor; for transglycosylase activity" evidence="24">
    <location>
        <position position="195"/>
    </location>
</feature>
<dbReference type="PANTHER" id="PTHR32282">
    <property type="entry name" value="BINDING PROTEIN TRANSPEPTIDASE, PUTATIVE-RELATED"/>
    <property type="match status" value="1"/>
</dbReference>
<reference evidence="29 30" key="1">
    <citation type="journal article" date="2011" name="J. Bacteriol.">
        <title>Draft genome sequence of the chemolithoheterotrophic, halophilic methylotroph Methylophaga thiooxydans DMS010.</title>
        <authorList>
            <person name="Boden R."/>
            <person name="Ferriera S."/>
            <person name="Johnson J."/>
            <person name="Kelly D.P."/>
            <person name="Murrell J.C."/>
            <person name="Schafer H."/>
        </authorList>
    </citation>
    <scope>NUCLEOTIDE SEQUENCE [LARGE SCALE GENOMIC DNA]</scope>
    <source>
        <strain evidence="29 30">DMS010</strain>
    </source>
</reference>
<dbReference type="NCBIfam" id="TIGR02074">
    <property type="entry name" value="PBP_1a_fam"/>
    <property type="match status" value="1"/>
</dbReference>
<dbReference type="AlphaFoldDB" id="C0N5R3"/>
<evidence type="ECO:0000256" key="3">
    <source>
        <dbReference type="ARBA" id="ARBA00004752"/>
    </source>
</evidence>
<evidence type="ECO:0000256" key="9">
    <source>
        <dbReference type="ARBA" id="ARBA00022670"/>
    </source>
</evidence>
<dbReference type="InterPro" id="IPR012338">
    <property type="entry name" value="Beta-lactam/transpept-like"/>
</dbReference>
<evidence type="ECO:0000256" key="17">
    <source>
        <dbReference type="ARBA" id="ARBA00023268"/>
    </source>
</evidence>
<dbReference type="PANTHER" id="PTHR32282:SF11">
    <property type="entry name" value="PENICILLIN-BINDING PROTEIN 1B"/>
    <property type="match status" value="1"/>
</dbReference>
<evidence type="ECO:0000256" key="7">
    <source>
        <dbReference type="ARBA" id="ARBA00022475"/>
    </source>
</evidence>
<evidence type="ECO:0000256" key="18">
    <source>
        <dbReference type="ARBA" id="ARBA00023316"/>
    </source>
</evidence>
<evidence type="ECO:0000256" key="5">
    <source>
        <dbReference type="ARBA" id="ARBA00007739"/>
    </source>
</evidence>
<keyword evidence="16" id="KW-0046">Antibiotic resistance</keyword>
<keyword evidence="9" id="KW-0645">Protease</keyword>
<evidence type="ECO:0000256" key="15">
    <source>
        <dbReference type="ARBA" id="ARBA00023136"/>
    </source>
</evidence>
<sequence length="784" mass="87261">MARKKTTKPTKRKTARRTNKKSNSGFISKATLFKLLFTLVVLLGLLTLFLDVQIRSQFEGKRWAVPAKVFARPLELYAGAPLSIQDLKIELRGLGYQFVSKASRPGQAAFSASRAIIATRGFAFTDGQEPARKLVIDFNHHAVTSLSEANGNDLALVRLEPVLIGGIYPLNNEDRDLIQLDDAPQTLIDALIAIEDRDFYQHYGISPKGIARAMVANIKAGGFVQGGSTLTQQLIKNFYLTSDRSLIRKLLEIPMAVLLELHYSKDDILEAYLNEVYLGQDGARAIHGFGLGANYFFAQPIHELKLHQVALMAGMVKGPSYYDPRRHPQRATKRRNLVLKVLFEQGEITQEQYQQASTAPLDVVEKGTLLKEAYPAYLDLVKRQLRRHYRDDDLNSEGLRIFTSLDPITQNQAETALKSTIGSLEKTYGKRVEKLQGSMVVTDPQTGEVLAVIGDRNTRYKGFNRALDSLRPIGSLVKPAVYLTALENGYTLSTPLDDSPYVLDLPNGQTWKPQNFDKQSHSEVTLLEALAKSYNISTARLGMEVGLDKVIDTLVRLGIKRRFDAYPSLLLGAQGLSPLEVATMYQTIAANGFQMPPRSIRTVTDSEGNALSSYPFQLKQTVESDDIFLLQTAMQDVTRQGTARSIYQSLPASIKVAGKTGTSDEQRDSWFAGFSGNRLAVVWLGEDDNSPLPFTGSGGALKVWKQFMSTQSLQSFHATTPDNIEWVWVDDDNGKLSAEYCENARQLPFVKGSEPELTADCFAKPGEDKDPISRSIDWIKDWFE</sequence>
<feature type="region of interest" description="Disordered" evidence="25">
    <location>
        <begin position="1"/>
        <end position="22"/>
    </location>
</feature>
<dbReference type="Gene3D" id="3.30.2060.10">
    <property type="entry name" value="Penicillin-binding protein 1b domain"/>
    <property type="match status" value="1"/>
</dbReference>
<keyword evidence="18 23" id="KW-0961">Cell wall biogenesis/degradation</keyword>
<dbReference type="Gene3D" id="1.10.3810.10">
    <property type="entry name" value="Biosynthetic peptidoglycan transglycosylase-like"/>
    <property type="match status" value="1"/>
</dbReference>
<evidence type="ECO:0000256" key="21">
    <source>
        <dbReference type="ARBA" id="ARBA00049902"/>
    </source>
</evidence>
<comment type="similarity">
    <text evidence="4 23">In the C-terminal section; belongs to the transpeptidase family.</text>
</comment>
<evidence type="ECO:0000256" key="6">
    <source>
        <dbReference type="ARBA" id="ARBA00018637"/>
    </source>
</evidence>
<dbReference type="Pfam" id="PF14814">
    <property type="entry name" value="UB2H"/>
    <property type="match status" value="1"/>
</dbReference>
<comment type="catalytic activity">
    <reaction evidence="21">
        <text>[GlcNAc-(1-&gt;4)-Mur2Ac(oyl-L-Ala-gamma-D-Glu-L-Lys-D-Ala-D-Ala)](n)-di-trans,octa-cis-undecaprenyl diphosphate + beta-D-GlcNAc-(1-&gt;4)-Mur2Ac(oyl-L-Ala-gamma-D-Glu-L-Lys-D-Ala-D-Ala)-di-trans,octa-cis-undecaprenyl diphosphate = [GlcNAc-(1-&gt;4)-Mur2Ac(oyl-L-Ala-gamma-D-Glu-L-Lys-D-Ala-D-Ala)](n+1)-di-trans,octa-cis-undecaprenyl diphosphate + di-trans,octa-cis-undecaprenyl diphosphate + H(+)</text>
        <dbReference type="Rhea" id="RHEA:23708"/>
        <dbReference type="Rhea" id="RHEA-COMP:9602"/>
        <dbReference type="Rhea" id="RHEA-COMP:9603"/>
        <dbReference type="ChEBI" id="CHEBI:15378"/>
        <dbReference type="ChEBI" id="CHEBI:58405"/>
        <dbReference type="ChEBI" id="CHEBI:60033"/>
        <dbReference type="ChEBI" id="CHEBI:78435"/>
        <dbReference type="EC" id="2.4.99.28"/>
    </reaction>
</comment>
<dbReference type="GO" id="GO:0030288">
    <property type="term" value="C:outer membrane-bounded periplasmic space"/>
    <property type="evidence" value="ECO:0007669"/>
    <property type="project" value="TreeGrafter"/>
</dbReference>
<evidence type="ECO:0000313" key="30">
    <source>
        <dbReference type="Proteomes" id="UP000004679"/>
    </source>
</evidence>
<evidence type="ECO:0000256" key="13">
    <source>
        <dbReference type="ARBA" id="ARBA00022960"/>
    </source>
</evidence>
<evidence type="ECO:0000256" key="4">
    <source>
        <dbReference type="ARBA" id="ARBA00007090"/>
    </source>
</evidence>
<evidence type="ECO:0000256" key="19">
    <source>
        <dbReference type="ARBA" id="ARBA00032454"/>
    </source>
</evidence>
<evidence type="ECO:0000256" key="22">
    <source>
        <dbReference type="NCBIfam" id="TIGR02071"/>
    </source>
</evidence>
<dbReference type="FunFam" id="1.10.3810.10:FF:000001">
    <property type="entry name" value="Penicillin-binding protein 1A"/>
    <property type="match status" value="1"/>
</dbReference>
<dbReference type="GO" id="GO:0009252">
    <property type="term" value="P:peptidoglycan biosynthetic process"/>
    <property type="evidence" value="ECO:0007669"/>
    <property type="project" value="UniProtKB-UniRule"/>
</dbReference>
<evidence type="ECO:0000256" key="24">
    <source>
        <dbReference type="PIRSR" id="PIRSR002799-1"/>
    </source>
</evidence>
<dbReference type="InterPro" id="IPR001264">
    <property type="entry name" value="Glyco_trans_51"/>
</dbReference>
<feature type="active site" description="Acyl-ester intermediate; for transpeptidase activity" evidence="24">
    <location>
        <position position="475"/>
    </location>
</feature>
<evidence type="ECO:0000256" key="25">
    <source>
        <dbReference type="SAM" id="MobiDB-lite"/>
    </source>
</evidence>
<evidence type="ECO:0000256" key="20">
    <source>
        <dbReference type="ARBA" id="ARBA00034000"/>
    </source>
</evidence>
<feature type="domain" description="Bifunctional transglycosylase second" evidence="28">
    <location>
        <begin position="76"/>
        <end position="159"/>
    </location>
</feature>
<dbReference type="PIRSF" id="PIRSF002799">
    <property type="entry name" value="PBP_1b"/>
    <property type="match status" value="1"/>
</dbReference>
<dbReference type="SUPFAM" id="SSF56601">
    <property type="entry name" value="beta-lactamase/transpeptidase-like"/>
    <property type="match status" value="1"/>
</dbReference>
<evidence type="ECO:0000259" key="28">
    <source>
        <dbReference type="Pfam" id="PF14814"/>
    </source>
</evidence>
<protein>
    <recommendedName>
        <fullName evidence="6 22">Penicillin-binding protein 1B</fullName>
        <shortName evidence="23">PBP-1b</shortName>
        <shortName evidence="23">PBP1b</shortName>
    </recommendedName>
    <alternativeName>
        <fullName evidence="19 23">Murein polymerase</fullName>
    </alternativeName>
</protein>
<dbReference type="Pfam" id="PF00912">
    <property type="entry name" value="Transgly"/>
    <property type="match status" value="1"/>
</dbReference>
<dbReference type="Pfam" id="PF00905">
    <property type="entry name" value="Transpeptidase"/>
    <property type="match status" value="1"/>
</dbReference>
<keyword evidence="12" id="KW-0378">Hydrolase</keyword>
<evidence type="ECO:0000256" key="1">
    <source>
        <dbReference type="ARBA" id="ARBA00002624"/>
    </source>
</evidence>
<dbReference type="GO" id="GO:0046677">
    <property type="term" value="P:response to antibiotic"/>
    <property type="evidence" value="ECO:0007669"/>
    <property type="project" value="UniProtKB-UniRule"/>
</dbReference>
<accession>C0N5R3</accession>
<dbReference type="OrthoDB" id="9766909at2"/>
<evidence type="ECO:0000256" key="2">
    <source>
        <dbReference type="ARBA" id="ARBA00004236"/>
    </source>
</evidence>
<comment type="subcellular location">
    <subcellularLocation>
        <location evidence="2">Cell membrane</location>
    </subcellularLocation>
</comment>
<evidence type="ECO:0000256" key="12">
    <source>
        <dbReference type="ARBA" id="ARBA00022801"/>
    </source>
</evidence>
<evidence type="ECO:0000256" key="16">
    <source>
        <dbReference type="ARBA" id="ARBA00023251"/>
    </source>
</evidence>
<dbReference type="Gene3D" id="3.40.710.10">
    <property type="entry name" value="DD-peptidase/beta-lactamase superfamily"/>
    <property type="match status" value="1"/>
</dbReference>
<keyword evidence="11 23" id="KW-0808">Transferase</keyword>
<feature type="domain" description="Glycosyl transferase family 51" evidence="27">
    <location>
        <begin position="171"/>
        <end position="340"/>
    </location>
</feature>
<keyword evidence="8" id="KW-0121">Carboxypeptidase</keyword>
<keyword evidence="7" id="KW-1003">Cell membrane</keyword>
<evidence type="ECO:0000256" key="8">
    <source>
        <dbReference type="ARBA" id="ARBA00022645"/>
    </source>
</evidence>
<comment type="similarity">
    <text evidence="5 23">In the N-terminal section; belongs to the glycosyltransferase 51 family.</text>
</comment>
<evidence type="ECO:0000256" key="23">
    <source>
        <dbReference type="PIRNR" id="PIRNR002799"/>
    </source>
</evidence>
<dbReference type="RefSeq" id="WP_008291168.1">
    <property type="nucleotide sequence ID" value="NZ_GG657897.1"/>
</dbReference>
<dbReference type="GO" id="GO:0005886">
    <property type="term" value="C:plasma membrane"/>
    <property type="evidence" value="ECO:0007669"/>
    <property type="project" value="UniProtKB-SubCell"/>
</dbReference>
<dbReference type="GO" id="GO:0008360">
    <property type="term" value="P:regulation of cell shape"/>
    <property type="evidence" value="ECO:0007669"/>
    <property type="project" value="UniProtKB-UniRule"/>
</dbReference>
<dbReference type="InterPro" id="IPR050396">
    <property type="entry name" value="Glycosyltr_51/Transpeptidase"/>
</dbReference>
<evidence type="ECO:0000256" key="11">
    <source>
        <dbReference type="ARBA" id="ARBA00022679"/>
    </source>
</evidence>
<evidence type="ECO:0000259" key="27">
    <source>
        <dbReference type="Pfam" id="PF00912"/>
    </source>
</evidence>
<dbReference type="GO" id="GO:0006508">
    <property type="term" value="P:proteolysis"/>
    <property type="evidence" value="ECO:0007669"/>
    <property type="project" value="UniProtKB-KW"/>
</dbReference>
<evidence type="ECO:0000313" key="29">
    <source>
        <dbReference type="EMBL" id="EEF80067.1"/>
    </source>
</evidence>
<organism evidence="29 30">
    <name type="scientific">Methylophaga thiooxydans DMS010</name>
    <dbReference type="NCBI Taxonomy" id="637616"/>
    <lineage>
        <taxon>Bacteria</taxon>
        <taxon>Pseudomonadati</taxon>
        <taxon>Pseudomonadota</taxon>
        <taxon>Gammaproteobacteria</taxon>
        <taxon>Thiotrichales</taxon>
        <taxon>Piscirickettsiaceae</taxon>
        <taxon>Methylophaga</taxon>
    </lineage>
</organism>
<dbReference type="InterPro" id="IPR036950">
    <property type="entry name" value="PBP_transglycosylase"/>
</dbReference>
<dbReference type="GO" id="GO:0009274">
    <property type="term" value="C:peptidoglycan-based cell wall"/>
    <property type="evidence" value="ECO:0007669"/>
    <property type="project" value="UniProtKB-UniRule"/>
</dbReference>
<keyword evidence="30" id="KW-1185">Reference proteome</keyword>
<dbReference type="EMBL" id="GG657897">
    <property type="protein sequence ID" value="EEF80067.1"/>
    <property type="molecule type" value="Genomic_DNA"/>
</dbReference>
<gene>
    <name evidence="29" type="primary">mrcB</name>
    <name evidence="29" type="ORF">MDMS009_1618</name>
</gene>
<dbReference type="InterPro" id="IPR011813">
    <property type="entry name" value="PBP_1b"/>
</dbReference>
<dbReference type="NCBIfam" id="TIGR02071">
    <property type="entry name" value="PBP_1b"/>
    <property type="match status" value="1"/>
</dbReference>
<keyword evidence="10 23" id="KW-0328">Glycosyltransferase</keyword>
<keyword evidence="14 23" id="KW-0573">Peptidoglycan synthesis</keyword>
<dbReference type="InterPro" id="IPR028166">
    <property type="entry name" value="UB2H"/>
</dbReference>
<dbReference type="UniPathway" id="UPA00219"/>
<dbReference type="GO" id="GO:0008955">
    <property type="term" value="F:peptidoglycan glycosyltransferase activity"/>
    <property type="evidence" value="ECO:0007669"/>
    <property type="project" value="UniProtKB-UniRule"/>
</dbReference>
<comment type="catalytic activity">
    <reaction evidence="20">
        <text>Preferential cleavage: (Ac)2-L-Lys-D-Ala-|-D-Ala. Also transpeptidation of peptidyl-alanyl moieties that are N-acyl substituents of D-alanine.</text>
        <dbReference type="EC" id="3.4.16.4"/>
    </reaction>
</comment>
<proteinExistence type="inferred from homology"/>
<keyword evidence="15" id="KW-0472">Membrane</keyword>
<dbReference type="GO" id="GO:0071555">
    <property type="term" value="P:cell wall organization"/>
    <property type="evidence" value="ECO:0007669"/>
    <property type="project" value="UniProtKB-UniRule"/>
</dbReference>
<comment type="pathway">
    <text evidence="3 23">Cell wall biogenesis; peptidoglycan biosynthesis.</text>
</comment>
<keyword evidence="17" id="KW-0511">Multifunctional enzyme</keyword>